<accession>A0A6A6U1X1</accession>
<reference evidence="1" key="1">
    <citation type="journal article" date="2020" name="Stud. Mycol.">
        <title>101 Dothideomycetes genomes: a test case for predicting lifestyles and emergence of pathogens.</title>
        <authorList>
            <person name="Haridas S."/>
            <person name="Albert R."/>
            <person name="Binder M."/>
            <person name="Bloem J."/>
            <person name="Labutti K."/>
            <person name="Salamov A."/>
            <person name="Andreopoulos B."/>
            <person name="Baker S."/>
            <person name="Barry K."/>
            <person name="Bills G."/>
            <person name="Bluhm B."/>
            <person name="Cannon C."/>
            <person name="Castanera R."/>
            <person name="Culley D."/>
            <person name="Daum C."/>
            <person name="Ezra D."/>
            <person name="Gonzalez J."/>
            <person name="Henrissat B."/>
            <person name="Kuo A."/>
            <person name="Liang C."/>
            <person name="Lipzen A."/>
            <person name="Lutzoni F."/>
            <person name="Magnuson J."/>
            <person name="Mondo S."/>
            <person name="Nolan M."/>
            <person name="Ohm R."/>
            <person name="Pangilinan J."/>
            <person name="Park H.-J."/>
            <person name="Ramirez L."/>
            <person name="Alfaro M."/>
            <person name="Sun H."/>
            <person name="Tritt A."/>
            <person name="Yoshinaga Y."/>
            <person name="Zwiers L.-H."/>
            <person name="Turgeon B."/>
            <person name="Goodwin S."/>
            <person name="Spatafora J."/>
            <person name="Crous P."/>
            <person name="Grigoriev I."/>
        </authorList>
    </citation>
    <scope>NUCLEOTIDE SEQUENCE</scope>
    <source>
        <strain evidence="1">CBS 115976</strain>
    </source>
</reference>
<sequence length="233" mass="26659">MRMDVDRPATRLRYRVQDHTSTSQSLQHVCKDLLIAGNKTIAAEAEQYLYSKNRFLFDCFHDWDTVVAWLDGIGRNRTYLKHLQIFAAKPCQVQQQADGQRVLKNPTYERVLYPRHPYLQAPLGGEKEGFLDMINPVIEKTFVMLARGAETGTVITISLLLPRDLVPGIEVDIGEPARLLQKTCYGMDLPNLIEKFRILHSKHSVEVLWKGNARKDLAVGRKVTFSHLFSILL</sequence>
<evidence type="ECO:0000313" key="1">
    <source>
        <dbReference type="EMBL" id="KAF2666289.1"/>
    </source>
</evidence>
<dbReference type="OrthoDB" id="62952at2759"/>
<dbReference type="Proteomes" id="UP000799302">
    <property type="component" value="Unassembled WGS sequence"/>
</dbReference>
<keyword evidence="2" id="KW-1185">Reference proteome</keyword>
<protein>
    <submittedName>
        <fullName evidence="1">Uncharacterized protein</fullName>
    </submittedName>
</protein>
<proteinExistence type="predicted"/>
<dbReference type="AlphaFoldDB" id="A0A6A6U1X1"/>
<organism evidence="1 2">
    <name type="scientific">Microthyrium microscopicum</name>
    <dbReference type="NCBI Taxonomy" id="703497"/>
    <lineage>
        <taxon>Eukaryota</taxon>
        <taxon>Fungi</taxon>
        <taxon>Dikarya</taxon>
        <taxon>Ascomycota</taxon>
        <taxon>Pezizomycotina</taxon>
        <taxon>Dothideomycetes</taxon>
        <taxon>Dothideomycetes incertae sedis</taxon>
        <taxon>Microthyriales</taxon>
        <taxon>Microthyriaceae</taxon>
        <taxon>Microthyrium</taxon>
    </lineage>
</organism>
<name>A0A6A6U1X1_9PEZI</name>
<gene>
    <name evidence="1" type="ORF">BT63DRAFT_482061</name>
</gene>
<dbReference type="EMBL" id="MU004239">
    <property type="protein sequence ID" value="KAF2666289.1"/>
    <property type="molecule type" value="Genomic_DNA"/>
</dbReference>
<evidence type="ECO:0000313" key="2">
    <source>
        <dbReference type="Proteomes" id="UP000799302"/>
    </source>
</evidence>